<dbReference type="AlphaFoldDB" id="A0A146JZU1"/>
<evidence type="ECO:0000256" key="1">
    <source>
        <dbReference type="SAM" id="Phobius"/>
    </source>
</evidence>
<keyword evidence="1" id="KW-0812">Transmembrane</keyword>
<name>A0A146JZU1_9EUKA</name>
<evidence type="ECO:0000313" key="2">
    <source>
        <dbReference type="EMBL" id="JAP89215.1"/>
    </source>
</evidence>
<feature type="transmembrane region" description="Helical" evidence="1">
    <location>
        <begin position="276"/>
        <end position="295"/>
    </location>
</feature>
<keyword evidence="1" id="KW-1133">Transmembrane helix</keyword>
<reference evidence="2" key="1">
    <citation type="submission" date="2015-07" db="EMBL/GenBank/DDBJ databases">
        <title>Adaptation to a free-living lifestyle via gene acquisitions in the diplomonad Trepomonas sp. PC1.</title>
        <authorList>
            <person name="Xu F."/>
            <person name="Jerlstrom-Hultqvist J."/>
            <person name="Kolisko M."/>
            <person name="Simpson A.G.B."/>
            <person name="Roger A.J."/>
            <person name="Svard S.G."/>
            <person name="Andersson J.O."/>
        </authorList>
    </citation>
    <scope>NUCLEOTIDE SEQUENCE</scope>
    <source>
        <strain evidence="2">PC1</strain>
    </source>
</reference>
<accession>A0A146JZU1</accession>
<organism evidence="2">
    <name type="scientific">Trepomonas sp. PC1</name>
    <dbReference type="NCBI Taxonomy" id="1076344"/>
    <lineage>
        <taxon>Eukaryota</taxon>
        <taxon>Metamonada</taxon>
        <taxon>Diplomonadida</taxon>
        <taxon>Hexamitidae</taxon>
        <taxon>Hexamitinae</taxon>
        <taxon>Trepomonas</taxon>
    </lineage>
</organism>
<keyword evidence="1" id="KW-0472">Membrane</keyword>
<feature type="transmembrane region" description="Helical" evidence="1">
    <location>
        <begin position="18"/>
        <end position="35"/>
    </location>
</feature>
<protein>
    <submittedName>
        <fullName evidence="2">Uncharacterized protein</fullName>
    </submittedName>
</protein>
<dbReference type="EMBL" id="GDID01007391">
    <property type="protein sequence ID" value="JAP89215.1"/>
    <property type="molecule type" value="Transcribed_RNA"/>
</dbReference>
<feature type="transmembrane region" description="Helical" evidence="1">
    <location>
        <begin position="250"/>
        <end position="270"/>
    </location>
</feature>
<feature type="transmembrane region" description="Helical" evidence="1">
    <location>
        <begin position="189"/>
        <end position="208"/>
    </location>
</feature>
<proteinExistence type="predicted"/>
<sequence length="383" mass="44416">IPEIFAISMFNDMASSNIFKFIPKIITSFLISFLFKFKSIIPLKIITILAHIVGIVLLSINLEFSQATSCFNAETNVISVYVIFYLSFLFVWDAFFTYYFTARFRGLCMRSSVFRLLVQLFPTHIMGHNCMAQSNMINGKEFLQTGYLRTAALVFVSLMLLLHLLNLFTKPPPTPSDYDLKIMSKKFNFVYFIEFFVQVYNTFIAQIYLDATQKANFNNLWILIASVVYGLLLVPFFFQIFKNRSYSLQLQISQVLCAVSSILCVIHAMWRELWSAVVSYFAGLTAVAFLAMRWFDYLLRCRTGINKVVNNIVNTTTLFQLFAKLTVQDLFLRHDSLAPTMCIILQCFHIFGHQMVDFSEGNRFLEYVGQKKRVLKKIDMKKE</sequence>
<feature type="non-terminal residue" evidence="2">
    <location>
        <position position="1"/>
    </location>
</feature>
<feature type="transmembrane region" description="Helical" evidence="1">
    <location>
        <begin position="220"/>
        <end position="238"/>
    </location>
</feature>
<feature type="non-terminal residue" evidence="2">
    <location>
        <position position="383"/>
    </location>
</feature>
<gene>
    <name evidence="2" type="ORF">TPC1_31290</name>
</gene>
<feature type="transmembrane region" description="Helical" evidence="1">
    <location>
        <begin position="80"/>
        <end position="101"/>
    </location>
</feature>
<feature type="transmembrane region" description="Helical" evidence="1">
    <location>
        <begin position="146"/>
        <end position="168"/>
    </location>
</feature>
<feature type="transmembrane region" description="Helical" evidence="1">
    <location>
        <begin position="42"/>
        <end position="60"/>
    </location>
</feature>